<evidence type="ECO:0000313" key="9">
    <source>
        <dbReference type="EMBL" id="KAL3856524.1"/>
    </source>
</evidence>
<dbReference type="EC" id="2.8.2.20" evidence="7"/>
<dbReference type="Proteomes" id="UP001634394">
    <property type="component" value="Unassembled WGS sequence"/>
</dbReference>
<dbReference type="FunFam" id="3.40.50.300:FF:002853">
    <property type="entry name" value="Protein-tyrosine sulfotransferase"/>
    <property type="match status" value="1"/>
</dbReference>
<evidence type="ECO:0000256" key="3">
    <source>
        <dbReference type="ARBA" id="ARBA00022679"/>
    </source>
</evidence>
<dbReference type="GO" id="GO:0008476">
    <property type="term" value="F:protein-tyrosine sulfotransferase activity"/>
    <property type="evidence" value="ECO:0007669"/>
    <property type="project" value="UniProtKB-EC"/>
</dbReference>
<comment type="similarity">
    <text evidence="2 7">Belongs to the protein sulfotransferase family.</text>
</comment>
<gene>
    <name evidence="9" type="ORF">ACJMK2_011270</name>
</gene>
<dbReference type="InterPro" id="IPR026634">
    <property type="entry name" value="TPST-like"/>
</dbReference>
<comment type="function">
    <text evidence="1 7">Catalyzes the O-sulfation of tyrosine residues within acidic motifs of polypeptides, using 3'-phosphoadenylyl sulfate (PAPS) as cosubstrate.</text>
</comment>
<dbReference type="SUPFAM" id="SSF52540">
    <property type="entry name" value="P-loop containing nucleoside triphosphate hydrolases"/>
    <property type="match status" value="1"/>
</dbReference>
<evidence type="ECO:0000256" key="1">
    <source>
        <dbReference type="ARBA" id="ARBA00003886"/>
    </source>
</evidence>
<evidence type="ECO:0000256" key="7">
    <source>
        <dbReference type="RuleBase" id="RU365018"/>
    </source>
</evidence>
<dbReference type="GO" id="GO:0005794">
    <property type="term" value="C:Golgi apparatus"/>
    <property type="evidence" value="ECO:0007669"/>
    <property type="project" value="UniProtKB-ARBA"/>
</dbReference>
<reference evidence="9 10" key="1">
    <citation type="submission" date="2024-11" db="EMBL/GenBank/DDBJ databases">
        <title>Chromosome-level genome assembly of the freshwater bivalve Anodonta woodiana.</title>
        <authorList>
            <person name="Chen X."/>
        </authorList>
    </citation>
    <scope>NUCLEOTIDE SEQUENCE [LARGE SCALE GENOMIC DNA]</scope>
    <source>
        <strain evidence="9">MN2024</strain>
        <tissue evidence="9">Gills</tissue>
    </source>
</reference>
<keyword evidence="10" id="KW-1185">Reference proteome</keyword>
<dbReference type="EMBL" id="JBJQND010000013">
    <property type="protein sequence ID" value="KAL3856524.1"/>
    <property type="molecule type" value="Genomic_DNA"/>
</dbReference>
<accession>A0ABD3V4E3</accession>
<dbReference type="PANTHER" id="PTHR12788">
    <property type="entry name" value="PROTEIN-TYROSINE SULFOTRANSFERASE 2"/>
    <property type="match status" value="1"/>
</dbReference>
<keyword evidence="5" id="KW-0325">Glycoprotein</keyword>
<evidence type="ECO:0000256" key="5">
    <source>
        <dbReference type="ARBA" id="ARBA00023180"/>
    </source>
</evidence>
<evidence type="ECO:0000256" key="2">
    <source>
        <dbReference type="ARBA" id="ARBA00009988"/>
    </source>
</evidence>
<dbReference type="InterPro" id="IPR027417">
    <property type="entry name" value="P-loop_NTPase"/>
</dbReference>
<name>A0ABD3V4E3_SINWO</name>
<keyword evidence="8" id="KW-0732">Signal</keyword>
<feature type="chain" id="PRO_5044856492" description="Protein-tyrosine sulfotransferase" evidence="8">
    <location>
        <begin position="31"/>
        <end position="365"/>
    </location>
</feature>
<evidence type="ECO:0000256" key="8">
    <source>
        <dbReference type="SAM" id="SignalP"/>
    </source>
</evidence>
<dbReference type="PANTHER" id="PTHR12788:SF10">
    <property type="entry name" value="PROTEIN-TYROSINE SULFOTRANSFERASE"/>
    <property type="match status" value="1"/>
</dbReference>
<comment type="catalytic activity">
    <reaction evidence="6 7">
        <text>L-tyrosyl-[protein] + 3'-phosphoadenylyl sulfate = O-sulfo-L-tyrosine-[protein] + adenosine 3',5'-bisphosphate + H(+)</text>
        <dbReference type="Rhea" id="RHEA:16801"/>
        <dbReference type="Rhea" id="RHEA-COMP:10136"/>
        <dbReference type="Rhea" id="RHEA-COMP:11688"/>
        <dbReference type="ChEBI" id="CHEBI:15378"/>
        <dbReference type="ChEBI" id="CHEBI:46858"/>
        <dbReference type="ChEBI" id="CHEBI:58339"/>
        <dbReference type="ChEBI" id="CHEBI:58343"/>
        <dbReference type="ChEBI" id="CHEBI:65286"/>
        <dbReference type="EC" id="2.8.2.20"/>
    </reaction>
</comment>
<evidence type="ECO:0000313" key="10">
    <source>
        <dbReference type="Proteomes" id="UP001634394"/>
    </source>
</evidence>
<evidence type="ECO:0000256" key="6">
    <source>
        <dbReference type="ARBA" id="ARBA00048460"/>
    </source>
</evidence>
<evidence type="ECO:0000256" key="4">
    <source>
        <dbReference type="ARBA" id="ARBA00023157"/>
    </source>
</evidence>
<dbReference type="Gene3D" id="3.40.50.300">
    <property type="entry name" value="P-loop containing nucleotide triphosphate hydrolases"/>
    <property type="match status" value="1"/>
</dbReference>
<proteinExistence type="inferred from homology"/>
<protein>
    <recommendedName>
        <fullName evidence="7">Protein-tyrosine sulfotransferase</fullName>
        <ecNumber evidence="7">2.8.2.20</ecNumber>
    </recommendedName>
</protein>
<dbReference type="AlphaFoldDB" id="A0ABD3V4E3"/>
<comment type="caution">
    <text evidence="9">The sequence shown here is derived from an EMBL/GenBank/DDBJ whole genome shotgun (WGS) entry which is preliminary data.</text>
</comment>
<keyword evidence="3 7" id="KW-0808">Transferase</keyword>
<keyword evidence="4" id="KW-1015">Disulfide bond</keyword>
<dbReference type="Pfam" id="PF13469">
    <property type="entry name" value="Sulfotransfer_3"/>
    <property type="match status" value="1"/>
</dbReference>
<sequence length="365" mass="42095">MRMQARTKRLLIFVLLSGILVFLFLHRNEPCIYDTRSNILWTNPDKYMLDRANITLPYYRDMPIIFIGGMPRSGTTLMRAMLDAHPNIRCGEETRVIPSLLSMREQLQKDQINKEWLHEAGVSDEVLDSAMVSFILEIVAKHGEAAPYLCNKDPYTFKHIVYLSQLFPNAKFLFMIRDGRATCHSIISRQVTIKDFDMTSYRGCIAMWNTSAGSMFSQCLRVGSDRCIPVHYEQLVLQPESWLRKIFKFLAIPWDDRVLHHEDFIETPGGIALSRTEPSTNQIIKPVNLEALSKWVGKIPKDVVKDMASIAPMLKILGYDPNSITPNYGKPDPRVANNTLHIQQNLEYWKQREDKILKTNYTKKG</sequence>
<organism evidence="9 10">
    <name type="scientific">Sinanodonta woodiana</name>
    <name type="common">Chinese pond mussel</name>
    <name type="synonym">Anodonta woodiana</name>
    <dbReference type="NCBI Taxonomy" id="1069815"/>
    <lineage>
        <taxon>Eukaryota</taxon>
        <taxon>Metazoa</taxon>
        <taxon>Spiralia</taxon>
        <taxon>Lophotrochozoa</taxon>
        <taxon>Mollusca</taxon>
        <taxon>Bivalvia</taxon>
        <taxon>Autobranchia</taxon>
        <taxon>Heteroconchia</taxon>
        <taxon>Palaeoheterodonta</taxon>
        <taxon>Unionida</taxon>
        <taxon>Unionoidea</taxon>
        <taxon>Unionidae</taxon>
        <taxon>Unioninae</taxon>
        <taxon>Sinanodonta</taxon>
    </lineage>
</organism>
<feature type="signal peptide" evidence="8">
    <location>
        <begin position="1"/>
        <end position="30"/>
    </location>
</feature>